<evidence type="ECO:0008006" key="3">
    <source>
        <dbReference type="Google" id="ProtNLM"/>
    </source>
</evidence>
<evidence type="ECO:0000313" key="1">
    <source>
        <dbReference type="EMBL" id="MCE4558025.1"/>
    </source>
</evidence>
<sequence length="326" mass="34909">MERSIVDGEARRICHVYWHSVVGRDFVCSASLVSQIRTRLLGAHQASGRELLYYLLLPREIHLLSLLPPGDSATALGNGLSNTIARRVRQADGTMGAVFRDRYQSQWIYGDEQLFAELRMLAWRPVAVGQSAVPSNYAYGALRAILGLSLAEGFHAGELLERLGGTVPLGRMALRRALAVRPSEVEVLQWELAKGLVSARGTVGPAGPLARRVSGAAAALVAASAGKSIDGALELLELWVATRLGLPTVPSLAKQRGFLPSRGRALVACLAVQSDLCPASAVARHFGRAKATLSEQMGAIRCRPADRAILAIPMDKIVREAVALLA</sequence>
<name>A0ABS8Y2V3_9BURK</name>
<keyword evidence="2" id="KW-1185">Reference proteome</keyword>
<dbReference type="RefSeq" id="WP_233375422.1">
    <property type="nucleotide sequence ID" value="NZ_JAJTWU010000015.1"/>
</dbReference>
<comment type="caution">
    <text evidence="1">The sequence shown here is derived from an EMBL/GenBank/DDBJ whole genome shotgun (WGS) entry which is preliminary data.</text>
</comment>
<proteinExistence type="predicted"/>
<protein>
    <recommendedName>
        <fullName evidence="3">Transposase IS200-like domain-containing protein</fullName>
    </recommendedName>
</protein>
<reference evidence="1 2" key="1">
    <citation type="submission" date="2021-12" db="EMBL/GenBank/DDBJ databases">
        <title>Genome seq of P8.</title>
        <authorList>
            <person name="Seo T."/>
        </authorList>
    </citation>
    <scope>NUCLEOTIDE SEQUENCE [LARGE SCALE GENOMIC DNA]</scope>
    <source>
        <strain evidence="1 2">P8</strain>
    </source>
</reference>
<evidence type="ECO:0000313" key="2">
    <source>
        <dbReference type="Proteomes" id="UP001200741"/>
    </source>
</evidence>
<accession>A0ABS8Y2V3</accession>
<dbReference type="Proteomes" id="UP001200741">
    <property type="component" value="Unassembled WGS sequence"/>
</dbReference>
<gene>
    <name evidence="1" type="ORF">LXT13_26920</name>
</gene>
<organism evidence="1 2">
    <name type="scientific">Pelomonas cellulosilytica</name>
    <dbReference type="NCBI Taxonomy" id="2906762"/>
    <lineage>
        <taxon>Bacteria</taxon>
        <taxon>Pseudomonadati</taxon>
        <taxon>Pseudomonadota</taxon>
        <taxon>Betaproteobacteria</taxon>
        <taxon>Burkholderiales</taxon>
        <taxon>Sphaerotilaceae</taxon>
        <taxon>Roseateles</taxon>
    </lineage>
</organism>
<dbReference type="EMBL" id="JAJTWU010000015">
    <property type="protein sequence ID" value="MCE4558025.1"/>
    <property type="molecule type" value="Genomic_DNA"/>
</dbReference>